<proteinExistence type="predicted"/>
<feature type="compositionally biased region" description="Acidic residues" evidence="1">
    <location>
        <begin position="20"/>
        <end position="30"/>
    </location>
</feature>
<dbReference type="PANTHER" id="PTHR43642:SF1">
    <property type="entry name" value="HYBRID SIGNAL TRANSDUCTION HISTIDINE KINASE G"/>
    <property type="match status" value="1"/>
</dbReference>
<name>A0ABD3QWP9_9STRA</name>
<organism evidence="3 4">
    <name type="scientific">Cyclotella atomus</name>
    <dbReference type="NCBI Taxonomy" id="382360"/>
    <lineage>
        <taxon>Eukaryota</taxon>
        <taxon>Sar</taxon>
        <taxon>Stramenopiles</taxon>
        <taxon>Ochrophyta</taxon>
        <taxon>Bacillariophyta</taxon>
        <taxon>Coscinodiscophyceae</taxon>
        <taxon>Thalassiosirophycidae</taxon>
        <taxon>Stephanodiscales</taxon>
        <taxon>Stephanodiscaceae</taxon>
        <taxon>Cyclotella</taxon>
    </lineage>
</organism>
<evidence type="ECO:0000259" key="2">
    <source>
        <dbReference type="Pfam" id="PF13191"/>
    </source>
</evidence>
<dbReference type="EMBL" id="JALLPJ020000028">
    <property type="protein sequence ID" value="KAL3804790.1"/>
    <property type="molecule type" value="Genomic_DNA"/>
</dbReference>
<feature type="region of interest" description="Disordered" evidence="1">
    <location>
        <begin position="1"/>
        <end position="77"/>
    </location>
</feature>
<dbReference type="Pfam" id="PF13191">
    <property type="entry name" value="AAA_16"/>
    <property type="match status" value="1"/>
</dbReference>
<comment type="caution">
    <text evidence="3">The sequence shown here is derived from an EMBL/GenBank/DDBJ whole genome shotgun (WGS) entry which is preliminary data.</text>
</comment>
<evidence type="ECO:0000313" key="3">
    <source>
        <dbReference type="EMBL" id="KAL3804790.1"/>
    </source>
</evidence>
<dbReference type="SUPFAM" id="SSF52540">
    <property type="entry name" value="P-loop containing nucleoside triphosphate hydrolases"/>
    <property type="match status" value="1"/>
</dbReference>
<feature type="region of interest" description="Disordered" evidence="1">
    <location>
        <begin position="286"/>
        <end position="312"/>
    </location>
</feature>
<accession>A0ABD3QWP9</accession>
<feature type="compositionally biased region" description="Basic and acidic residues" evidence="1">
    <location>
        <begin position="51"/>
        <end position="61"/>
    </location>
</feature>
<dbReference type="PANTHER" id="PTHR43642">
    <property type="entry name" value="HYBRID SIGNAL TRANSDUCTION HISTIDINE KINASE G"/>
    <property type="match status" value="1"/>
</dbReference>
<evidence type="ECO:0000256" key="1">
    <source>
        <dbReference type="SAM" id="MobiDB-lite"/>
    </source>
</evidence>
<dbReference type="InterPro" id="IPR027417">
    <property type="entry name" value="P-loop_NTPase"/>
</dbReference>
<gene>
    <name evidence="3" type="ORF">ACHAWO_005319</name>
</gene>
<feature type="compositionally biased region" description="Gly residues" evidence="1">
    <location>
        <begin position="33"/>
        <end position="50"/>
    </location>
</feature>
<keyword evidence="4" id="KW-1185">Reference proteome</keyword>
<dbReference type="InterPro" id="IPR041664">
    <property type="entry name" value="AAA_16"/>
</dbReference>
<protein>
    <recommendedName>
        <fullName evidence="2">Orc1-like AAA ATPase domain-containing protein</fullName>
    </recommendedName>
</protein>
<reference evidence="3 4" key="1">
    <citation type="submission" date="2024-10" db="EMBL/GenBank/DDBJ databases">
        <title>Updated reference genomes for cyclostephanoid diatoms.</title>
        <authorList>
            <person name="Roberts W.R."/>
            <person name="Alverson A.J."/>
        </authorList>
    </citation>
    <scope>NUCLEOTIDE SEQUENCE [LARGE SCALE GENOMIC DNA]</scope>
    <source>
        <strain evidence="3 4">AJA010-31</strain>
    </source>
</reference>
<dbReference type="Proteomes" id="UP001530400">
    <property type="component" value="Unassembled WGS sequence"/>
</dbReference>
<sequence>MSSKANNGKDNPDVTWGSFFDDECQDDVEGFDGALGGGLDGVEQTGGGLDEVGHLTVDDSPRPTSGDEEPHGGCLDQVVEQLPLDDSPRANSDVHGPHVEAAAAAEAGVDTDSWNGYGDLLREGIGNTPEILWGAELPDGASVPQEGINEQDVAKDDGKFASDGSENQGSSESKTSILALRQWIARATGNQEYLNTVITSTAYITSAIKIATDLTTQIIDAEERDKLDMLPLSAAPDWAEHVVVQFDETQSSAESKQDAEAEELLHRFEQQRIARQGQLYRDTAGASLERGSTGPSGLEDVNLHPPDSTANSDTGCLNVKLAQIQCPKRDSPSDPENAHVQRMFYLALVFYELFSGGQKPPSKLCALASSDGAFESLSTTAVAQNSNDEDQFSDAHKRLQSGNRDGGPCRVYYEYLKLSNVKSSLCDLILNMLYCVCGVFAGTDSYSQLREVQFDLRLMLDKPKILQGLNMDALSPQSQGSQLDEICIAREQEVESILSCYRRCMSGSFEIAIVKGSSGAGKSYLARLVGKSIAAEGGIFLLGKFDQVEQSRPFSGLTAALDQYCALLIDQLGSDWANTVVDKLQSALGRDASYLIKIIPKLSAILEHSVTHSPPDDQNNLGNAIQRIQYLLCLFVETISSSSKVAVTLCLDDVQWIDSASISVVRRVLSQEHSKFFFLACCRHDEMSKTHPFWGMIESVCSNGLLSASVELKNIDTNTLEDAMSDLLYLPPRLVNPLAGIVHSKTKGLPLFVSEMLRALNHDGLLRVDLDSRRWVWDQDKIRAAKLPDNVALCFTNGIIKLPFDVQLALHTLSMFGSSVKSECIKALETQLNVELTKPLQIATREGLVSKVSGTYHFSHDWIQETCYRMIEEQDRLLNHLTYGRCLSKLALETNNEDMMFTSANQINLAGPESITDANDYITMASFNLMVGKKAIETSDFSLAHKLFSSGIKFLPQQNWRYHYDVSLELYECAARAALATISLDKIPLLSETVLKHARCFDDELNIHLIAMMSLLHTSKLNEALEMGLNILSQLGEDISRNLTDDDFRQEVKRTQTMIAGVTENAILGYRRMINKRKQAAMEVLAFLQKCSFFAAPKICRFIILRMVQLTFTHGLSNQSPICLALFGALLSKMGNVPVGHRFSLLAMTLLNKLKLKVSAGEVLFIVSEVKCLIEPLQALNQVQTQAVLESLSGGDIRFACVNRVCCCTNDFWTGAKLAGLNENSIEAIHFIKKQEYKAVLFQLVAFQWMLSSLIGNQAEVELDVLASEQNDGNPRALIVLSSCKLLVSYLFRKDNIQEYDTYFELRTKVMALGGHEQYHILLPGLAAFRLYRQTKDTKWLKRGQRCKEELNALLGQGCKWNFEQTVLMLVAEENFCLGDYVGANESYKNAIAGAKNHKFLNVECFAVELAANFYFEIGESQSSLEHFRLAHDKYSEWGAHAKANQLLQQINEKFNSE</sequence>
<feature type="domain" description="Orc1-like AAA ATPase" evidence="2">
    <location>
        <begin position="488"/>
        <end position="671"/>
    </location>
</feature>
<evidence type="ECO:0000313" key="4">
    <source>
        <dbReference type="Proteomes" id="UP001530400"/>
    </source>
</evidence>
<dbReference type="InterPro" id="IPR053159">
    <property type="entry name" value="Hybrid_Histidine_Kinase"/>
</dbReference>